<dbReference type="RefSeq" id="WP_341469292.1">
    <property type="nucleotide sequence ID" value="NZ_CP128399.1"/>
</dbReference>
<keyword evidence="10" id="KW-1185">Reference proteome</keyword>
<dbReference type="Proteomes" id="UP001431572">
    <property type="component" value="Chromosome 1"/>
</dbReference>
<dbReference type="Pfam" id="PF03738">
    <property type="entry name" value="GSP_synth"/>
    <property type="match status" value="1"/>
</dbReference>
<evidence type="ECO:0000256" key="5">
    <source>
        <dbReference type="ARBA" id="ARBA00022842"/>
    </source>
</evidence>
<dbReference type="EMBL" id="CP128399">
    <property type="protein sequence ID" value="WJW67398.1"/>
    <property type="molecule type" value="Genomic_DNA"/>
</dbReference>
<dbReference type="SUPFAM" id="SSF56059">
    <property type="entry name" value="Glutathione synthetase ATP-binding domain-like"/>
    <property type="match status" value="1"/>
</dbReference>
<name>A0A8T7M387_9CHLR</name>
<evidence type="ECO:0000313" key="9">
    <source>
        <dbReference type="Proteomes" id="UP000521676"/>
    </source>
</evidence>
<dbReference type="AlphaFoldDB" id="A0A8T7M387"/>
<keyword evidence="3" id="KW-0547">Nucleotide-binding</keyword>
<feature type="domain" description="Glutathionylspermidine synthase pre-ATP-grasp-like" evidence="6">
    <location>
        <begin position="83"/>
        <end position="432"/>
    </location>
</feature>
<keyword evidence="1" id="KW-0436">Ligase</keyword>
<dbReference type="GO" id="GO:0016874">
    <property type="term" value="F:ligase activity"/>
    <property type="evidence" value="ECO:0007669"/>
    <property type="project" value="UniProtKB-KW"/>
</dbReference>
<dbReference type="GO" id="GO:0046872">
    <property type="term" value="F:metal ion binding"/>
    <property type="evidence" value="ECO:0007669"/>
    <property type="project" value="UniProtKB-KW"/>
</dbReference>
<accession>A0A8T7M387</accession>
<gene>
    <name evidence="7" type="ORF">HXX08_06580</name>
    <name evidence="8" type="ORF">OZ401_000664</name>
</gene>
<evidence type="ECO:0000313" key="8">
    <source>
        <dbReference type="EMBL" id="WJW67398.1"/>
    </source>
</evidence>
<evidence type="ECO:0000259" key="6">
    <source>
        <dbReference type="Pfam" id="PF03738"/>
    </source>
</evidence>
<keyword evidence="5" id="KW-0460">Magnesium</keyword>
<proteinExistence type="predicted"/>
<keyword evidence="2" id="KW-0479">Metal-binding</keyword>
<organism evidence="7 9">
    <name type="scientific">Candidatus Chlorohelix allophototropha</name>
    <dbReference type="NCBI Taxonomy" id="3003348"/>
    <lineage>
        <taxon>Bacteria</taxon>
        <taxon>Bacillati</taxon>
        <taxon>Chloroflexota</taxon>
        <taxon>Chloroflexia</taxon>
        <taxon>Candidatus Chloroheliales</taxon>
        <taxon>Candidatus Chloroheliaceae</taxon>
        <taxon>Candidatus Chlorohelix</taxon>
    </lineage>
</organism>
<evidence type="ECO:0000313" key="7">
    <source>
        <dbReference type="EMBL" id="NWJ45525.1"/>
    </source>
</evidence>
<evidence type="ECO:0000256" key="1">
    <source>
        <dbReference type="ARBA" id="ARBA00022598"/>
    </source>
</evidence>
<reference evidence="8" key="2">
    <citation type="journal article" date="2024" name="Nature">
        <title>Anoxygenic phototroph of the Chloroflexota uses a type I reaction centre.</title>
        <authorList>
            <person name="Tsuji J.M."/>
            <person name="Shaw N.A."/>
            <person name="Nagashima S."/>
            <person name="Venkiteswaran J.J."/>
            <person name="Schiff S.L."/>
            <person name="Watanabe T."/>
            <person name="Fukui M."/>
            <person name="Hanada S."/>
            <person name="Tank M."/>
            <person name="Neufeld J.D."/>
        </authorList>
    </citation>
    <scope>NUCLEOTIDE SEQUENCE</scope>
    <source>
        <strain evidence="8">L227-S17</strain>
    </source>
</reference>
<keyword evidence="4" id="KW-0067">ATP-binding</keyword>
<dbReference type="GO" id="GO:0005524">
    <property type="term" value="F:ATP binding"/>
    <property type="evidence" value="ECO:0007669"/>
    <property type="project" value="UniProtKB-KW"/>
</dbReference>
<dbReference type="InterPro" id="IPR005494">
    <property type="entry name" value="GSPS_pre-ATP-grasp-like_dom"/>
</dbReference>
<reference evidence="7 9" key="1">
    <citation type="submission" date="2020-06" db="EMBL/GenBank/DDBJ databases">
        <title>Anoxygenic phototrophic Chloroflexota member uses a Type I reaction center.</title>
        <authorList>
            <person name="Tsuji J.M."/>
            <person name="Shaw N.A."/>
            <person name="Nagashima S."/>
            <person name="Venkiteswaran J."/>
            <person name="Schiff S.L."/>
            <person name="Hanada S."/>
            <person name="Tank M."/>
            <person name="Neufeld J.D."/>
        </authorList>
    </citation>
    <scope>NUCLEOTIDE SEQUENCE [LARGE SCALE GENOMIC DNA]</scope>
    <source>
        <strain evidence="7">L227-S17</strain>
    </source>
</reference>
<sequence length="436" mass="49577">MYSLIERLLKIYPRRYANMAVAFNDRAAICDQLIESRVEGQIYTGLNGLVLTAYERDSLIKLTRLFASIMSKAMGLILTELSDAELEELGWPPSLAYALRHEPPNRWLTPIGRFDFGLDEYGNWQLMEYNSDTPSGSQEVTEVEARVWKVLRRCEGVARLNPRIGENMLEALHQEARFLPIPPGYAEAEGPMRPPRVGFMVRGRYLTDLAQVMWYKRGLEARGLECIVGDPNNLSLIGNRIYLLGEPIEALYRLFPIEFLSQEPLFAAYLQANLTGALKCLNNLRGFLAQSKAIMAWVWRERDNYALFTVDERKAIYSSLPETYLLHDLPSNFERGGYIIKEFYGREGAEVYNGAELSDSDWQEISDYHTYIAQRRINLSAVPHAVVNLAREVQQTEVYPCVGSFVIGGDWGGCYTRVGGRITTAQAQFIPTLQEV</sequence>
<evidence type="ECO:0000256" key="3">
    <source>
        <dbReference type="ARBA" id="ARBA00022741"/>
    </source>
</evidence>
<dbReference type="Proteomes" id="UP000521676">
    <property type="component" value="Unassembled WGS sequence"/>
</dbReference>
<dbReference type="EMBL" id="JACATZ010000001">
    <property type="protein sequence ID" value="NWJ45525.1"/>
    <property type="molecule type" value="Genomic_DNA"/>
</dbReference>
<protein>
    <submittedName>
        <fullName evidence="7">Glutathionylspermidine synthase family protein</fullName>
    </submittedName>
</protein>
<evidence type="ECO:0000256" key="4">
    <source>
        <dbReference type="ARBA" id="ARBA00022840"/>
    </source>
</evidence>
<evidence type="ECO:0000256" key="2">
    <source>
        <dbReference type="ARBA" id="ARBA00022723"/>
    </source>
</evidence>
<evidence type="ECO:0000313" key="10">
    <source>
        <dbReference type="Proteomes" id="UP001431572"/>
    </source>
</evidence>